<dbReference type="Bgee" id="ENSMMUG00000007135">
    <property type="expression patterns" value="Expressed in ileum and 21 other cell types or tissues"/>
</dbReference>
<dbReference type="SMART" id="SM00320">
    <property type="entry name" value="WD40"/>
    <property type="match status" value="4"/>
</dbReference>
<comment type="subunit">
    <text evidence="9">Interacts with USP12; promotes translocation of USP12/WDR20 to the plasma membrane. Component of the USP12/WDR20/WDR48 deubiquitinating complex. Interacts with USP46; contributes to the cytoplasmic localization of the USP46/WDR20 complex. Component of the USP12/DMWD/WDR48 deubiquitinating complex.</text>
</comment>
<keyword evidence="8" id="KW-0539">Nucleus</keyword>
<dbReference type="InterPro" id="IPR036322">
    <property type="entry name" value="WD40_repeat_dom_sf"/>
</dbReference>
<dbReference type="VGNC" id="VGNC:79196">
    <property type="gene designation" value="WDR20"/>
</dbReference>
<evidence type="ECO:0000313" key="14">
    <source>
        <dbReference type="Proteomes" id="UP000006718"/>
    </source>
</evidence>
<dbReference type="GO" id="GO:0005737">
    <property type="term" value="C:cytoplasm"/>
    <property type="evidence" value="ECO:0007669"/>
    <property type="project" value="UniProtKB-SubCell"/>
</dbReference>
<evidence type="ECO:0000313" key="15">
    <source>
        <dbReference type="VGNC" id="VGNC:79196"/>
    </source>
</evidence>
<evidence type="ECO:0000313" key="13">
    <source>
        <dbReference type="Ensembl" id="ENSMMUP00000070558.1"/>
    </source>
</evidence>
<dbReference type="SMR" id="A0A5F8A0Y3"/>
<reference evidence="13" key="3">
    <citation type="submission" date="2025-08" db="UniProtKB">
        <authorList>
            <consortium name="Ensembl"/>
        </authorList>
    </citation>
    <scope>IDENTIFICATION</scope>
    <source>
        <strain evidence="13">17573</strain>
    </source>
</reference>
<evidence type="ECO:0000256" key="10">
    <source>
        <dbReference type="ARBA" id="ARBA00070598"/>
    </source>
</evidence>
<proteinExistence type="predicted"/>
<dbReference type="PROSITE" id="PS50082">
    <property type="entry name" value="WD_REPEATS_2"/>
    <property type="match status" value="1"/>
</dbReference>
<evidence type="ECO:0000256" key="11">
    <source>
        <dbReference type="PROSITE-ProRule" id="PRU00221"/>
    </source>
</evidence>
<evidence type="ECO:0000256" key="4">
    <source>
        <dbReference type="ARBA" id="ARBA00022553"/>
    </source>
</evidence>
<reference evidence="13" key="4">
    <citation type="submission" date="2025-09" db="UniProtKB">
        <authorList>
            <consortium name="Ensembl"/>
        </authorList>
    </citation>
    <scope>IDENTIFICATION</scope>
    <source>
        <strain evidence="13">17573</strain>
    </source>
</reference>
<feature type="compositionally biased region" description="Polar residues" evidence="12">
    <location>
        <begin position="405"/>
        <end position="423"/>
    </location>
</feature>
<dbReference type="InterPro" id="IPR051362">
    <property type="entry name" value="WD_repeat_creC_regulators"/>
</dbReference>
<evidence type="ECO:0000256" key="8">
    <source>
        <dbReference type="ARBA" id="ARBA00023242"/>
    </source>
</evidence>
<keyword evidence="7" id="KW-0007">Acetylation</keyword>
<dbReference type="GO" id="GO:0005634">
    <property type="term" value="C:nucleus"/>
    <property type="evidence" value="ECO:0007669"/>
    <property type="project" value="UniProtKB-SubCell"/>
</dbReference>
<reference evidence="14" key="1">
    <citation type="journal article" date="2007" name="Science">
        <title>Evolutionary and biomedical insights from the rhesus macaque genome.</title>
        <authorList>
            <person name="Gibbs R.A."/>
            <person name="Rogers J."/>
            <person name="Katze M.G."/>
            <person name="Bumgarner R."/>
            <person name="Weinstock G.M."/>
            <person name="Mardis E.R."/>
            <person name="Remington K.A."/>
            <person name="Strausberg R.L."/>
            <person name="Venter J.C."/>
            <person name="Wilson R.K."/>
            <person name="Batzer M.A."/>
            <person name="Bustamante C.D."/>
            <person name="Eichler E.E."/>
            <person name="Hahn M.W."/>
            <person name="Hardison R.C."/>
            <person name="Makova K.D."/>
            <person name="Miller W."/>
            <person name="Milosavljevic A."/>
            <person name="Palermo R.E."/>
            <person name="Siepel A."/>
            <person name="Sikela J.M."/>
            <person name="Attaway T."/>
            <person name="Bell S."/>
            <person name="Bernard K.E."/>
            <person name="Buhay C.J."/>
            <person name="Chandrabose M.N."/>
            <person name="Dao M."/>
            <person name="Davis C."/>
            <person name="Delehaunty K.D."/>
            <person name="Ding Y."/>
            <person name="Dinh H.H."/>
            <person name="Dugan-Rocha S."/>
            <person name="Fulton L.A."/>
            <person name="Gabisi R.A."/>
            <person name="Garner T.T."/>
            <person name="Godfrey J."/>
            <person name="Hawes A.C."/>
            <person name="Hernandez J."/>
            <person name="Hines S."/>
            <person name="Holder M."/>
            <person name="Hume J."/>
            <person name="Jhangiani S.N."/>
            <person name="Joshi V."/>
            <person name="Khan Z.M."/>
            <person name="Kirkness E.F."/>
            <person name="Cree A."/>
            <person name="Fowler R.G."/>
            <person name="Lee S."/>
            <person name="Lewis L.R."/>
            <person name="Li Z."/>
            <person name="Liu Y.-S."/>
            <person name="Moore S.M."/>
            <person name="Muzny D."/>
            <person name="Nazareth L.V."/>
            <person name="Ngo D.N."/>
            <person name="Okwuonu G.O."/>
            <person name="Pai G."/>
            <person name="Parker D."/>
            <person name="Paul H.A."/>
            <person name="Pfannkoch C."/>
            <person name="Pohl C.S."/>
            <person name="Rogers Y.-H.C."/>
            <person name="Ruiz S.J."/>
            <person name="Sabo A."/>
            <person name="Santibanez J."/>
            <person name="Schneider B.W."/>
            <person name="Smith S.M."/>
            <person name="Sodergren E."/>
            <person name="Svatek A.F."/>
            <person name="Utterback T.R."/>
            <person name="Vattathil S."/>
            <person name="Warren W."/>
            <person name="White C.S."/>
            <person name="Chinwalla A.T."/>
            <person name="Feng Y."/>
            <person name="Halpern A.L."/>
            <person name="Hillier L.W."/>
            <person name="Huang X."/>
            <person name="Minx P."/>
            <person name="Nelson J.O."/>
            <person name="Pepin K.H."/>
            <person name="Qin X."/>
            <person name="Sutton G.G."/>
            <person name="Venter E."/>
            <person name="Walenz B.P."/>
            <person name="Wallis J.W."/>
            <person name="Worley K.C."/>
            <person name="Yang S.-P."/>
            <person name="Jones S.M."/>
            <person name="Marra M.A."/>
            <person name="Rocchi M."/>
            <person name="Schein J.E."/>
            <person name="Baertsch R."/>
            <person name="Clarke L."/>
            <person name="Csuros M."/>
            <person name="Glasscock J."/>
            <person name="Harris R.A."/>
            <person name="Havlak P."/>
            <person name="Jackson A.R."/>
            <person name="Jiang H."/>
            <person name="Liu Y."/>
            <person name="Messina D.N."/>
            <person name="Shen Y."/>
            <person name="Song H.X.-Z."/>
            <person name="Wylie T."/>
            <person name="Zhang L."/>
            <person name="Birney E."/>
            <person name="Han K."/>
            <person name="Konkel M.K."/>
            <person name="Lee J."/>
            <person name="Smit A.F.A."/>
            <person name="Ullmer B."/>
            <person name="Wang H."/>
            <person name="Xing J."/>
            <person name="Burhans R."/>
            <person name="Cheng Z."/>
            <person name="Karro J.E."/>
            <person name="Ma J."/>
            <person name="Raney B."/>
            <person name="She X."/>
            <person name="Cox M.J."/>
            <person name="Demuth J.P."/>
            <person name="Dumas L.J."/>
            <person name="Han S.-G."/>
            <person name="Hopkins J."/>
            <person name="Karimpour-Fard A."/>
            <person name="Kim Y.H."/>
            <person name="Pollack J.R."/>
            <person name="Vinar T."/>
            <person name="Addo-Quaye C."/>
            <person name="Degenhardt J."/>
            <person name="Denby A."/>
            <person name="Hubisz M.J."/>
            <person name="Indap A."/>
            <person name="Kosiol C."/>
            <person name="Lahn B.T."/>
            <person name="Lawson H.A."/>
            <person name="Marklein A."/>
            <person name="Nielsen R."/>
            <person name="Vallender E.J."/>
            <person name="Clark A.G."/>
            <person name="Ferguson B."/>
            <person name="Hernandez R.D."/>
            <person name="Hirani K."/>
            <person name="Kehrer-Sawatzki H."/>
            <person name="Kolb J."/>
            <person name="Patil S."/>
            <person name="Pu L.-L."/>
            <person name="Ren Y."/>
            <person name="Smith D.G."/>
            <person name="Wheeler D.A."/>
            <person name="Schenck I."/>
            <person name="Ball E.V."/>
            <person name="Chen R."/>
            <person name="Cooper D.N."/>
            <person name="Giardine B."/>
            <person name="Hsu F."/>
            <person name="Kent W.J."/>
            <person name="Lesk A."/>
            <person name="Nelson D.L."/>
            <person name="O'brien W.E."/>
            <person name="Pruefer K."/>
            <person name="Stenson P.D."/>
            <person name="Wallace J.C."/>
            <person name="Ke H."/>
            <person name="Liu X.-M."/>
            <person name="Wang P."/>
            <person name="Xiang A.P."/>
            <person name="Yang F."/>
            <person name="Barber G.P."/>
            <person name="Haussler D."/>
            <person name="Karolchik D."/>
            <person name="Kern A.D."/>
            <person name="Kuhn R.M."/>
            <person name="Smith K.E."/>
            <person name="Zwieg A.S."/>
        </authorList>
    </citation>
    <scope>NUCLEOTIDE SEQUENCE [LARGE SCALE GENOMIC DNA]</scope>
    <source>
        <strain evidence="14">17573</strain>
    </source>
</reference>
<evidence type="ECO:0000256" key="2">
    <source>
        <dbReference type="ARBA" id="ARBA00004496"/>
    </source>
</evidence>
<evidence type="ECO:0000256" key="6">
    <source>
        <dbReference type="ARBA" id="ARBA00022737"/>
    </source>
</evidence>
<evidence type="ECO:0000256" key="9">
    <source>
        <dbReference type="ARBA" id="ARBA00062479"/>
    </source>
</evidence>
<comment type="subcellular location">
    <subcellularLocation>
        <location evidence="2">Cytoplasm</location>
    </subcellularLocation>
    <subcellularLocation>
        <location evidence="1">Nucleus</location>
    </subcellularLocation>
</comment>
<name>A0A5F8A0Y3_MACMU</name>
<feature type="repeat" description="WD" evidence="11">
    <location>
        <begin position="258"/>
        <end position="290"/>
    </location>
</feature>
<dbReference type="SUPFAM" id="SSF50978">
    <property type="entry name" value="WD40 repeat-like"/>
    <property type="match status" value="1"/>
</dbReference>
<evidence type="ECO:0000256" key="5">
    <source>
        <dbReference type="ARBA" id="ARBA00022574"/>
    </source>
</evidence>
<evidence type="ECO:0000256" key="12">
    <source>
        <dbReference type="SAM" id="MobiDB-lite"/>
    </source>
</evidence>
<dbReference type="ExpressionAtlas" id="A0A5F8A0Y3">
    <property type="expression patterns" value="baseline"/>
</dbReference>
<dbReference type="PANTHER" id="PTHR14107">
    <property type="entry name" value="WD REPEAT PROTEIN"/>
    <property type="match status" value="1"/>
</dbReference>
<keyword evidence="6" id="KW-0677">Repeat</keyword>
<dbReference type="InterPro" id="IPR015943">
    <property type="entry name" value="WD40/YVTN_repeat-like_dom_sf"/>
</dbReference>
<dbReference type="Ensembl" id="ENSMMUT00000110040.1">
    <property type="protein sequence ID" value="ENSMMUP00000070558.1"/>
    <property type="gene ID" value="ENSMMUG00000007135.4"/>
</dbReference>
<reference evidence="13" key="2">
    <citation type="submission" date="2019-01" db="EMBL/GenBank/DDBJ databases">
        <authorList>
            <person name="Graves T."/>
            <person name="Eichler E.E."/>
            <person name="Wilson R.K."/>
        </authorList>
    </citation>
    <scope>NUCLEOTIDE SEQUENCE [LARGE SCALE GENOMIC DNA]</scope>
    <source>
        <strain evidence="13">17573</strain>
    </source>
</reference>
<gene>
    <name evidence="13 15" type="primary">WDR20</name>
</gene>
<dbReference type="PROSITE" id="PS50294">
    <property type="entry name" value="WD_REPEATS_REGION"/>
    <property type="match status" value="1"/>
</dbReference>
<keyword evidence="3" id="KW-0963">Cytoplasm</keyword>
<protein>
    <recommendedName>
        <fullName evidence="10">WD repeat-containing protein 20</fullName>
    </recommendedName>
</protein>
<dbReference type="VEuPathDB" id="HostDB:ENSMMUG00000007135"/>
<dbReference type="AlphaFoldDB" id="A0A5F8A0Y3"/>
<evidence type="ECO:0000256" key="3">
    <source>
        <dbReference type="ARBA" id="ARBA00022490"/>
    </source>
</evidence>
<feature type="region of interest" description="Disordered" evidence="12">
    <location>
        <begin position="405"/>
        <end position="445"/>
    </location>
</feature>
<accession>A0A5F8A0Y3</accession>
<dbReference type="Pfam" id="PF00400">
    <property type="entry name" value="WD40"/>
    <property type="match status" value="2"/>
</dbReference>
<dbReference type="GeneTree" id="ENSGT00390000007686"/>
<keyword evidence="5 11" id="KW-0853">WD repeat</keyword>
<keyword evidence="14" id="KW-1185">Reference proteome</keyword>
<dbReference type="PANTHER" id="PTHR14107:SF5">
    <property type="entry name" value="WD REPEAT-CONTAINING PROTEIN 20"/>
    <property type="match status" value="1"/>
</dbReference>
<keyword evidence="4" id="KW-0597">Phosphoprotein</keyword>
<evidence type="ECO:0000256" key="7">
    <source>
        <dbReference type="ARBA" id="ARBA00022990"/>
    </source>
</evidence>
<dbReference type="Gene3D" id="2.130.10.10">
    <property type="entry name" value="YVTN repeat-like/Quinoprotein amine dehydrogenase"/>
    <property type="match status" value="1"/>
</dbReference>
<sequence>MATEGGGKEMNEIKTQFTTREGLYKLLPHSEYSRPNRVPFNSQGSNPVRVSFVNLNDQSGNGDRLCFNVGRELYFYIYKGVRKAADLSKPIDKRIYKGTQPTCHDFNHLTATAESVSLLVGFSAGQVQLIDPIKKETSKLFNEERLIDKSRVTCVKWVPGSESLFLVAHSSGNMYLYNVEHTCGTTAPHYQLLKQGESFAVHTCKSKSTRNPLLKWTVGEGALNEFAFSPDGKFLACVSQDGFLRVFNFDSVELHGTMKSYFGGLLCVCWSPDGKYIVTGGEDDLVTVWSFVDCRVIARGHGHKSWVSVVAFDPYTTSVEEGDPMEFSGSDEDFQDLLHFGRDRANSTQSRLSKRNSTDSRPVSVTYRFGSVGQDTQLCLWDLTEDILFPHQPLSRARTHTNVMNATSPPAGSNGNSVTTPGNSVPPPLPRSNSLPHSAVSNAGSKSSVMDGAIASGVSKFATLSLHDRKERHHEKDHKRNHSMGHISSKSSDKLNLVTKTKTDPAKTLGTPLCPRMEDVPLLEPLICKKIAHERLTVLIFLEDCIVTACQEGFICTWGRPGKVGSQRKSAPVASEQGSCHVPFAPELVWVNRFQVKGRNGMK</sequence>
<evidence type="ECO:0000256" key="1">
    <source>
        <dbReference type="ARBA" id="ARBA00004123"/>
    </source>
</evidence>
<dbReference type="FunFam" id="2.130.10.10:FF:000101">
    <property type="entry name" value="WD repeat-containing protein 20 isoform X1"/>
    <property type="match status" value="1"/>
</dbReference>
<feature type="compositionally biased region" description="Polar residues" evidence="12">
    <location>
        <begin position="431"/>
        <end position="445"/>
    </location>
</feature>
<dbReference type="Proteomes" id="UP000006718">
    <property type="component" value="Chromosome 7"/>
</dbReference>
<dbReference type="InterPro" id="IPR001680">
    <property type="entry name" value="WD40_rpt"/>
</dbReference>
<organism evidence="13 14">
    <name type="scientific">Macaca mulatta</name>
    <name type="common">Rhesus macaque</name>
    <dbReference type="NCBI Taxonomy" id="9544"/>
    <lineage>
        <taxon>Eukaryota</taxon>
        <taxon>Metazoa</taxon>
        <taxon>Chordata</taxon>
        <taxon>Craniata</taxon>
        <taxon>Vertebrata</taxon>
        <taxon>Euteleostomi</taxon>
        <taxon>Mammalia</taxon>
        <taxon>Eutheria</taxon>
        <taxon>Euarchontoglires</taxon>
        <taxon>Primates</taxon>
        <taxon>Haplorrhini</taxon>
        <taxon>Catarrhini</taxon>
        <taxon>Cercopithecidae</taxon>
        <taxon>Cercopithecinae</taxon>
        <taxon>Macaca</taxon>
    </lineage>
</organism>